<dbReference type="Proteomes" id="UP000839682">
    <property type="component" value="Unassembled WGS sequence"/>
</dbReference>
<dbReference type="PANTHER" id="PTHR36154:SF1">
    <property type="entry name" value="DNA-BINDING TRANSCRIPTIONAL ACTIVATOR ALPA"/>
    <property type="match status" value="1"/>
</dbReference>
<dbReference type="InterPro" id="IPR010260">
    <property type="entry name" value="AlpA"/>
</dbReference>
<dbReference type="PANTHER" id="PTHR36154">
    <property type="entry name" value="DNA-BINDING TRANSCRIPTIONAL ACTIVATOR ALPA"/>
    <property type="match status" value="1"/>
</dbReference>
<dbReference type="Gene3D" id="1.10.238.160">
    <property type="match status" value="1"/>
</dbReference>
<organism evidence="1">
    <name type="scientific">Salmonella enterica I</name>
    <dbReference type="NCBI Taxonomy" id="59201"/>
    <lineage>
        <taxon>Bacteria</taxon>
        <taxon>Pseudomonadati</taxon>
        <taxon>Pseudomonadota</taxon>
        <taxon>Gammaproteobacteria</taxon>
        <taxon>Enterobacterales</taxon>
        <taxon>Enterobacteriaceae</taxon>
        <taxon>Salmonella</taxon>
    </lineage>
</organism>
<dbReference type="Pfam" id="PF05930">
    <property type="entry name" value="Phage_AlpA"/>
    <property type="match status" value="1"/>
</dbReference>
<dbReference type="EMBL" id="AAACIV010000006">
    <property type="protein sequence ID" value="EAA7252794.1"/>
    <property type="molecule type" value="Genomic_DNA"/>
</dbReference>
<dbReference type="InterPro" id="IPR052931">
    <property type="entry name" value="Prophage_regulatory_activator"/>
</dbReference>
<reference evidence="1" key="1">
    <citation type="submission" date="2018-07" db="EMBL/GenBank/DDBJ databases">
        <authorList>
            <person name="Ashton P.M."/>
            <person name="Dallman T."/>
            <person name="Nair S."/>
            <person name="De Pinna E."/>
            <person name="Peters T."/>
            <person name="Grant K."/>
        </authorList>
    </citation>
    <scope>NUCLEOTIDE SEQUENCE [LARGE SCALE GENOMIC DNA]</scope>
    <source>
        <strain evidence="1">440016</strain>
    </source>
</reference>
<proteinExistence type="predicted"/>
<gene>
    <name evidence="1" type="ORF">DSF98_08860</name>
</gene>
<name>A0A3V2NSG8_SALET</name>
<comment type="caution">
    <text evidence="1">The sequence shown here is derived from an EMBL/GenBank/DDBJ whole genome shotgun (WGS) entry which is preliminary data.</text>
</comment>
<accession>A0A3V2NSG8</accession>
<dbReference type="AlphaFoldDB" id="A0A3V2NSG8"/>
<protein>
    <submittedName>
        <fullName evidence="1">AlpA family transcriptional regulator</fullName>
    </submittedName>
</protein>
<evidence type="ECO:0000313" key="1">
    <source>
        <dbReference type="EMBL" id="EAA7252794.1"/>
    </source>
</evidence>
<sequence>MHAQSSSRPTEKLIRFPKVIEMTGRSRTRIYADIKSETFPKPIRIGPRSIAWVEQEIIDWLEERKKQRFQA</sequence>